<accession>A0A2X4VR76</accession>
<keyword evidence="1" id="KW-1133">Transmembrane helix</keyword>
<name>A0A2X4VR76_LEDLE</name>
<keyword evidence="1" id="KW-0472">Membrane</keyword>
<reference evidence="3 4" key="1">
    <citation type="submission" date="2018-06" db="EMBL/GenBank/DDBJ databases">
        <authorList>
            <consortium name="Pathogen Informatics"/>
            <person name="Doyle S."/>
        </authorList>
    </citation>
    <scope>NUCLEOTIDE SEQUENCE [LARGE SCALE GENOMIC DNA]</scope>
    <source>
        <strain evidence="3 4">NCTC4824</strain>
    </source>
</reference>
<evidence type="ECO:0000256" key="1">
    <source>
        <dbReference type="SAM" id="Phobius"/>
    </source>
</evidence>
<dbReference type="InterPro" id="IPR012495">
    <property type="entry name" value="TadE-like_dom"/>
</dbReference>
<keyword evidence="1" id="KW-0812">Transmembrane</keyword>
<dbReference type="RefSeq" id="WP_066144964.1">
    <property type="nucleotide sequence ID" value="NZ_CBCSGM010000007.1"/>
</dbReference>
<evidence type="ECO:0000313" key="4">
    <source>
        <dbReference type="Proteomes" id="UP000249134"/>
    </source>
</evidence>
<dbReference type="Pfam" id="PF07811">
    <property type="entry name" value="TadE"/>
    <property type="match status" value="1"/>
</dbReference>
<dbReference type="STRING" id="1348624.GCA_001591545_03388"/>
<dbReference type="EMBL" id="LS483476">
    <property type="protein sequence ID" value="SQI53401.1"/>
    <property type="molecule type" value="Genomic_DNA"/>
</dbReference>
<organism evidence="3 4">
    <name type="scientific">Lederbergia lenta</name>
    <name type="common">Bacillus lentus</name>
    <dbReference type="NCBI Taxonomy" id="1467"/>
    <lineage>
        <taxon>Bacteria</taxon>
        <taxon>Bacillati</taxon>
        <taxon>Bacillota</taxon>
        <taxon>Bacilli</taxon>
        <taxon>Bacillales</taxon>
        <taxon>Bacillaceae</taxon>
        <taxon>Lederbergia</taxon>
    </lineage>
</organism>
<keyword evidence="4" id="KW-1185">Reference proteome</keyword>
<evidence type="ECO:0000259" key="2">
    <source>
        <dbReference type="Pfam" id="PF07811"/>
    </source>
</evidence>
<dbReference type="KEGG" id="blen:NCTC4824_00870"/>
<sequence length="127" mass="13711">MKSLKGYMRNERGSQLIEFMAVFPMIIMALLFIWQVALVAYTVVVAESAARDGARVAAVGGDYGSAVDRAAHGLQVSSSVSEGMTSYGEEVTVTVKAIVPTIKIPLIGRFEHELTADASMPKEEEED</sequence>
<protein>
    <submittedName>
        <fullName evidence="3">TadE-like protein</fullName>
    </submittedName>
</protein>
<dbReference type="Proteomes" id="UP000249134">
    <property type="component" value="Chromosome 1"/>
</dbReference>
<gene>
    <name evidence="3" type="ORF">NCTC4824_00870</name>
</gene>
<feature type="domain" description="TadE-like" evidence="2">
    <location>
        <begin position="13"/>
        <end position="55"/>
    </location>
</feature>
<dbReference type="AlphaFoldDB" id="A0A2X4VR76"/>
<evidence type="ECO:0000313" key="3">
    <source>
        <dbReference type="EMBL" id="SQI53401.1"/>
    </source>
</evidence>
<proteinExistence type="predicted"/>
<feature type="transmembrane region" description="Helical" evidence="1">
    <location>
        <begin position="21"/>
        <end position="44"/>
    </location>
</feature>